<dbReference type="OrthoDB" id="10262005at2759"/>
<organism evidence="1 2">
    <name type="scientific">Entamoeba nuttalli (strain P19)</name>
    <name type="common">Amoeba</name>
    <dbReference type="NCBI Taxonomy" id="1076696"/>
    <lineage>
        <taxon>Eukaryota</taxon>
        <taxon>Amoebozoa</taxon>
        <taxon>Evosea</taxon>
        <taxon>Archamoebae</taxon>
        <taxon>Mastigamoebida</taxon>
        <taxon>Entamoebidae</taxon>
        <taxon>Entamoeba</taxon>
    </lineage>
</organism>
<accession>K2HUT0</accession>
<dbReference type="AlphaFoldDB" id="K2HUT0"/>
<gene>
    <name evidence="1" type="ORF">ENU1_108350</name>
</gene>
<proteinExistence type="predicted"/>
<evidence type="ECO:0000313" key="2">
    <source>
        <dbReference type="Proteomes" id="UP000006769"/>
    </source>
</evidence>
<dbReference type="RefSeq" id="XP_008857709.1">
    <property type="nucleotide sequence ID" value="XM_008859487.1"/>
</dbReference>
<dbReference type="EMBL" id="JH927118">
    <property type="protein sequence ID" value="EKE39960.1"/>
    <property type="molecule type" value="Genomic_DNA"/>
</dbReference>
<evidence type="ECO:0000313" key="1">
    <source>
        <dbReference type="EMBL" id="EKE39960.1"/>
    </source>
</evidence>
<protein>
    <submittedName>
        <fullName evidence="1">Leucine-rich repeat containing protein</fullName>
    </submittedName>
</protein>
<reference evidence="1 2" key="1">
    <citation type="submission" date="2011-11" db="EMBL/GenBank/DDBJ databases">
        <authorList>
            <person name="Hannick L."/>
            <person name="Karamycheva S."/>
            <person name="Lorenzi H."/>
            <person name="Caler E."/>
        </authorList>
    </citation>
    <scope>NUCLEOTIDE SEQUENCE [LARGE SCALE GENOMIC DNA]</scope>
    <source>
        <strain evidence="1 2">P19</strain>
    </source>
</reference>
<dbReference type="VEuPathDB" id="AmoebaDB:ENU1_108350"/>
<name>K2HUT0_ENTNP</name>
<dbReference type="GeneID" id="20073885"/>
<dbReference type="Proteomes" id="UP000006769">
    <property type="component" value="Unassembled WGS sequence"/>
</dbReference>
<sequence length="183" mass="21614">MEEIKRPIEYFRNALFKYFDKYLREITMNKGMVKMSLPLAMFLSGISFDVYSENETIKAERDEVFKYLKKVQIKSLYNKRHRNSVNPLSFILTSSINELVLSDIPSTFVLTDQISHHLVSLKVENCPFRLDSFTTEWPFLTQLVIQKASIRQISPFVFVCYFCVIYKKIFVYNKIDKNKISCS</sequence>